<evidence type="ECO:0000256" key="2">
    <source>
        <dbReference type="ARBA" id="ARBA00004123"/>
    </source>
</evidence>
<gene>
    <name evidence="9" type="ORF">PR001_g18280</name>
    <name evidence="10" type="ORF">PR003_g20192</name>
</gene>
<comment type="similarity">
    <text evidence="3">Belongs to the HARBI1 family.</text>
</comment>
<evidence type="ECO:0000313" key="12">
    <source>
        <dbReference type="Proteomes" id="UP000434957"/>
    </source>
</evidence>
<proteinExistence type="inferred from homology"/>
<dbReference type="Pfam" id="PF13359">
    <property type="entry name" value="DDE_Tnp_4"/>
    <property type="match status" value="1"/>
</dbReference>
<dbReference type="PANTHER" id="PTHR22930">
    <property type="match status" value="1"/>
</dbReference>
<dbReference type="GO" id="GO:0046872">
    <property type="term" value="F:metal ion binding"/>
    <property type="evidence" value="ECO:0007669"/>
    <property type="project" value="UniProtKB-KW"/>
</dbReference>
<comment type="subcellular location">
    <subcellularLocation>
        <location evidence="2">Nucleus</location>
    </subcellularLocation>
</comment>
<evidence type="ECO:0000256" key="6">
    <source>
        <dbReference type="ARBA" id="ARBA00022801"/>
    </source>
</evidence>
<dbReference type="GO" id="GO:0004518">
    <property type="term" value="F:nuclease activity"/>
    <property type="evidence" value="ECO:0007669"/>
    <property type="project" value="UniProtKB-KW"/>
</dbReference>
<dbReference type="Proteomes" id="UP000429607">
    <property type="component" value="Unassembled WGS sequence"/>
</dbReference>
<dbReference type="EMBL" id="QXFT01001770">
    <property type="protein sequence ID" value="KAE9310753.1"/>
    <property type="molecule type" value="Genomic_DNA"/>
</dbReference>
<evidence type="ECO:0000256" key="7">
    <source>
        <dbReference type="ARBA" id="ARBA00023242"/>
    </source>
</evidence>
<dbReference type="PANTHER" id="PTHR22930:SF85">
    <property type="entry name" value="GH03217P-RELATED"/>
    <property type="match status" value="1"/>
</dbReference>
<feature type="domain" description="DDE Tnp4" evidence="8">
    <location>
        <begin position="171"/>
        <end position="324"/>
    </location>
</feature>
<reference evidence="10 12" key="1">
    <citation type="submission" date="2018-08" db="EMBL/GenBank/DDBJ databases">
        <title>Genomic investigation of the strawberry pathogen Phytophthora fragariae indicates pathogenicity is determined by transcriptional variation in three key races.</title>
        <authorList>
            <person name="Adams T.M."/>
            <person name="Armitage A.D."/>
            <person name="Sobczyk M.K."/>
            <person name="Bates H.J."/>
            <person name="Dunwell J.M."/>
            <person name="Nellist C.F."/>
            <person name="Harrison R.J."/>
        </authorList>
    </citation>
    <scope>NUCLEOTIDE SEQUENCE [LARGE SCALE GENOMIC DNA]</scope>
    <source>
        <strain evidence="9 11">SCRP249</strain>
        <strain evidence="10 12">SCRP333</strain>
    </source>
</reference>
<comment type="cofactor">
    <cofactor evidence="1">
        <name>a divalent metal cation</name>
        <dbReference type="ChEBI" id="CHEBI:60240"/>
    </cofactor>
</comment>
<dbReference type="EMBL" id="QXFV01001595">
    <property type="protein sequence ID" value="KAE9002337.1"/>
    <property type="molecule type" value="Genomic_DNA"/>
</dbReference>
<keyword evidence="7" id="KW-0539">Nucleus</keyword>
<accession>A0A6A4DQB8</accession>
<dbReference type="InterPro" id="IPR045249">
    <property type="entry name" value="HARBI1-like"/>
</dbReference>
<keyword evidence="6" id="KW-0378">Hydrolase</keyword>
<evidence type="ECO:0000256" key="1">
    <source>
        <dbReference type="ARBA" id="ARBA00001968"/>
    </source>
</evidence>
<organism evidence="10 12">
    <name type="scientific">Phytophthora rubi</name>
    <dbReference type="NCBI Taxonomy" id="129364"/>
    <lineage>
        <taxon>Eukaryota</taxon>
        <taxon>Sar</taxon>
        <taxon>Stramenopiles</taxon>
        <taxon>Oomycota</taxon>
        <taxon>Peronosporomycetes</taxon>
        <taxon>Peronosporales</taxon>
        <taxon>Peronosporaceae</taxon>
        <taxon>Phytophthora</taxon>
    </lineage>
</organism>
<evidence type="ECO:0000313" key="9">
    <source>
        <dbReference type="EMBL" id="KAE9002337.1"/>
    </source>
</evidence>
<keyword evidence="12" id="KW-1185">Reference proteome</keyword>
<evidence type="ECO:0000313" key="11">
    <source>
        <dbReference type="Proteomes" id="UP000429607"/>
    </source>
</evidence>
<keyword evidence="4" id="KW-0540">Nuclease</keyword>
<dbReference type="InterPro" id="IPR027806">
    <property type="entry name" value="HARBI1_dom"/>
</dbReference>
<name>A0A6A4DQB8_9STRA</name>
<evidence type="ECO:0000256" key="5">
    <source>
        <dbReference type="ARBA" id="ARBA00022723"/>
    </source>
</evidence>
<evidence type="ECO:0000256" key="3">
    <source>
        <dbReference type="ARBA" id="ARBA00006958"/>
    </source>
</evidence>
<evidence type="ECO:0000259" key="8">
    <source>
        <dbReference type="Pfam" id="PF13359"/>
    </source>
</evidence>
<dbReference type="AlphaFoldDB" id="A0A6A4DQB8"/>
<dbReference type="Proteomes" id="UP000434957">
    <property type="component" value="Unassembled WGS sequence"/>
</dbReference>
<evidence type="ECO:0000256" key="4">
    <source>
        <dbReference type="ARBA" id="ARBA00022722"/>
    </source>
</evidence>
<keyword evidence="5" id="KW-0479">Metal-binding</keyword>
<protein>
    <recommendedName>
        <fullName evidence="8">DDE Tnp4 domain-containing protein</fullName>
    </recommendedName>
</protein>
<evidence type="ECO:0000313" key="10">
    <source>
        <dbReference type="EMBL" id="KAE9310753.1"/>
    </source>
</evidence>
<comment type="caution">
    <text evidence="10">The sequence shown here is derived from an EMBL/GenBank/DDBJ whole genome shotgun (WGS) entry which is preliminary data.</text>
</comment>
<sequence length="356" mass="40192">MDLEVDESAALVAAVGACATAAATIVSAVVKKEKSNILTLPARDIDAMLQDPSYNKWFQDNLGFTQKSFRILCKLFRPLQQTKPAAYITHSFEKRVAVTLYNLNSMGGFRDAAQTFGVSKSWTITAVNAMLRAISNDYKRFIHLPLSLEEWHAEQEAFEMRAGVPLVCAAVDGTLIDLNRFEDYEGWYCRKGYPSVNLQAVVDHKQRFISFDLRPGSWSDKKIWLASQFGQRVDEILPPGGLIVGDAGYTLYNTMLTPYETRDHELDLSRREHNYNFHHSRTRIVVECTFARWKNRFRILKRPQEAKTVYNVSSTIVASMVLHNIAIDIRDTTPISDAVIPSTEEEPIGESTTDGS</sequence>
<dbReference type="GO" id="GO:0016787">
    <property type="term" value="F:hydrolase activity"/>
    <property type="evidence" value="ECO:0007669"/>
    <property type="project" value="UniProtKB-KW"/>
</dbReference>
<dbReference type="GO" id="GO:0005634">
    <property type="term" value="C:nucleus"/>
    <property type="evidence" value="ECO:0007669"/>
    <property type="project" value="UniProtKB-SubCell"/>
</dbReference>